<sequence>MDLKSLSRAVLSAALATTLSVAPAFARAPAPDTKPATGTKPAEAMKPASDTKPTEAVKPASDTKPTEVAKPTEVVKPQPQVAPNQTQGARPEIEVVFVLDTTGSMGGLLEGAKRKIYSIASRIAQGRPTPHLKVGLVAYRDVGDDYVTKRFDLSDDLDTVFANLRRFEANGGGDAPEHVGRGLGEAVSKLSWSQNREVMKVIFLVGDAPPAERHDEWNFKTWAKRAKDKHIVVNTVRCGSDGETEVAWRHVAKLTDGTFDSIDQSGGMVAVATPYDAELAKVNSELASKTLYTGRAEVQAVNRARADAMAGLAPEAAAERISYMKKTRAAAKSTGAVAAAPAMESSAPAAVGGAVDLVEAPAALASVKSDELPVELKGLSKDEQAAKVKQLAEEKKVLEAKAAKLAADRDSWLSKNVAEKDDAFDANVMRGVKAQASKHGIAY</sequence>
<evidence type="ECO:0000256" key="5">
    <source>
        <dbReference type="SAM" id="MobiDB-lite"/>
    </source>
</evidence>
<reference evidence="8 9" key="1">
    <citation type="submission" date="2021-02" db="EMBL/GenBank/DDBJ databases">
        <title>De Novo genome assembly of isolated myxobacteria.</title>
        <authorList>
            <person name="Stevens D.C."/>
        </authorList>
    </citation>
    <scope>NUCLEOTIDE SEQUENCE [LARGE SCALE GENOMIC DNA]</scope>
    <source>
        <strain evidence="9">SCPEA02</strain>
    </source>
</reference>
<evidence type="ECO:0000256" key="2">
    <source>
        <dbReference type="ARBA" id="ARBA00022525"/>
    </source>
</evidence>
<keyword evidence="2" id="KW-0964">Secreted</keyword>
<evidence type="ECO:0000313" key="9">
    <source>
        <dbReference type="Proteomes" id="UP000662747"/>
    </source>
</evidence>
<dbReference type="SUPFAM" id="SSF53300">
    <property type="entry name" value="vWA-like"/>
    <property type="match status" value="1"/>
</dbReference>
<dbReference type="InterPro" id="IPR052969">
    <property type="entry name" value="Thr-specific_kinase-like"/>
</dbReference>
<organism evidence="8 9">
    <name type="scientific">Pyxidicoccus parkwayensis</name>
    <dbReference type="NCBI Taxonomy" id="2813578"/>
    <lineage>
        <taxon>Bacteria</taxon>
        <taxon>Pseudomonadati</taxon>
        <taxon>Myxococcota</taxon>
        <taxon>Myxococcia</taxon>
        <taxon>Myxococcales</taxon>
        <taxon>Cystobacterineae</taxon>
        <taxon>Myxococcaceae</taxon>
        <taxon>Pyxidicoccus</taxon>
    </lineage>
</organism>
<evidence type="ECO:0000256" key="1">
    <source>
        <dbReference type="ARBA" id="ARBA00004613"/>
    </source>
</evidence>
<dbReference type="SMART" id="SM00327">
    <property type="entry name" value="VWA"/>
    <property type="match status" value="1"/>
</dbReference>
<feature type="coiled-coil region" evidence="4">
    <location>
        <begin position="381"/>
        <end position="408"/>
    </location>
</feature>
<evidence type="ECO:0000259" key="7">
    <source>
        <dbReference type="PROSITE" id="PS50234"/>
    </source>
</evidence>
<evidence type="ECO:0000256" key="3">
    <source>
        <dbReference type="ARBA" id="ARBA00022729"/>
    </source>
</evidence>
<dbReference type="PROSITE" id="PS50234">
    <property type="entry name" value="VWFA"/>
    <property type="match status" value="1"/>
</dbReference>
<gene>
    <name evidence="8" type="ORF">JY651_31780</name>
</gene>
<dbReference type="InterPro" id="IPR036465">
    <property type="entry name" value="vWFA_dom_sf"/>
</dbReference>
<feature type="domain" description="VWFA" evidence="7">
    <location>
        <begin position="94"/>
        <end position="286"/>
    </location>
</feature>
<dbReference type="PANTHER" id="PTHR47763">
    <property type="entry name" value="ALPHA-PROTEIN KINASE VWKA"/>
    <property type="match status" value="1"/>
</dbReference>
<evidence type="ECO:0000256" key="4">
    <source>
        <dbReference type="SAM" id="Coils"/>
    </source>
</evidence>
<keyword evidence="3 6" id="KW-0732">Signal</keyword>
<dbReference type="CDD" id="cd00198">
    <property type="entry name" value="vWFA"/>
    <property type="match status" value="1"/>
</dbReference>
<accession>A0ABX7NMH2</accession>
<protein>
    <submittedName>
        <fullName evidence="8">VWA domain-containing protein</fullName>
    </submittedName>
</protein>
<comment type="subcellular location">
    <subcellularLocation>
        <location evidence="1">Secreted</location>
    </subcellularLocation>
</comment>
<dbReference type="PANTHER" id="PTHR47763:SF1">
    <property type="entry name" value="DUF659 DOMAIN-CONTAINING PROTEIN"/>
    <property type="match status" value="1"/>
</dbReference>
<dbReference type="InterPro" id="IPR002035">
    <property type="entry name" value="VWF_A"/>
</dbReference>
<feature type="signal peptide" evidence="6">
    <location>
        <begin position="1"/>
        <end position="26"/>
    </location>
</feature>
<evidence type="ECO:0000256" key="6">
    <source>
        <dbReference type="SAM" id="SignalP"/>
    </source>
</evidence>
<dbReference type="Gene3D" id="3.40.50.410">
    <property type="entry name" value="von Willebrand factor, type A domain"/>
    <property type="match status" value="1"/>
</dbReference>
<dbReference type="Pfam" id="PF25106">
    <property type="entry name" value="VWA_4"/>
    <property type="match status" value="1"/>
</dbReference>
<feature type="region of interest" description="Disordered" evidence="5">
    <location>
        <begin position="22"/>
        <end position="87"/>
    </location>
</feature>
<feature type="chain" id="PRO_5045698326" evidence="6">
    <location>
        <begin position="27"/>
        <end position="443"/>
    </location>
</feature>
<dbReference type="EMBL" id="CP071090">
    <property type="protein sequence ID" value="QSQ19848.1"/>
    <property type="molecule type" value="Genomic_DNA"/>
</dbReference>
<evidence type="ECO:0000313" key="8">
    <source>
        <dbReference type="EMBL" id="QSQ19848.1"/>
    </source>
</evidence>
<dbReference type="InterPro" id="IPR056861">
    <property type="entry name" value="HMCN1-like_VWA"/>
</dbReference>
<proteinExistence type="predicted"/>
<dbReference type="Proteomes" id="UP000662747">
    <property type="component" value="Chromosome"/>
</dbReference>
<keyword evidence="4" id="KW-0175">Coiled coil</keyword>
<keyword evidence="9" id="KW-1185">Reference proteome</keyword>
<dbReference type="RefSeq" id="WP_206721429.1">
    <property type="nucleotide sequence ID" value="NZ_CP071090.1"/>
</dbReference>
<name>A0ABX7NMH2_9BACT</name>